<reference evidence="2 3" key="1">
    <citation type="journal article" date="2024" name="bioRxiv">
        <title>Comparative genomics of Cryptococcus and Kwoniella reveals pathogenesis evolution and contrasting karyotype dynamics via intercentromeric recombination or chromosome fusion.</title>
        <authorList>
            <person name="Coelho M.A."/>
            <person name="David-Palma M."/>
            <person name="Shea T."/>
            <person name="Bowers K."/>
            <person name="McGinley-Smith S."/>
            <person name="Mohammad A.W."/>
            <person name="Gnirke A."/>
            <person name="Yurkov A.M."/>
            <person name="Nowrousian M."/>
            <person name="Sun S."/>
            <person name="Cuomo C.A."/>
            <person name="Heitman J."/>
        </authorList>
    </citation>
    <scope>NUCLEOTIDE SEQUENCE [LARGE SCALE GENOMIC DNA]</scope>
    <source>
        <strain evidence="2 3">CBS 13917</strain>
    </source>
</reference>
<dbReference type="AlphaFoldDB" id="A0AAW0YY25"/>
<evidence type="ECO:0000313" key="2">
    <source>
        <dbReference type="EMBL" id="KAK8850621.1"/>
    </source>
</evidence>
<dbReference type="RefSeq" id="XP_066802052.1">
    <property type="nucleotide sequence ID" value="XM_066947638.1"/>
</dbReference>
<feature type="compositionally biased region" description="Low complexity" evidence="1">
    <location>
        <begin position="139"/>
        <end position="150"/>
    </location>
</feature>
<dbReference type="KEGG" id="kne:92181798"/>
<feature type="region of interest" description="Disordered" evidence="1">
    <location>
        <begin position="138"/>
        <end position="166"/>
    </location>
</feature>
<evidence type="ECO:0000313" key="3">
    <source>
        <dbReference type="Proteomes" id="UP001388673"/>
    </source>
</evidence>
<dbReference type="Proteomes" id="UP001388673">
    <property type="component" value="Unassembled WGS sequence"/>
</dbReference>
<accession>A0AAW0YY25</accession>
<dbReference type="EMBL" id="JBCAWK010000008">
    <property type="protein sequence ID" value="KAK8850621.1"/>
    <property type="molecule type" value="Genomic_DNA"/>
</dbReference>
<protein>
    <submittedName>
        <fullName evidence="2">Uncharacterized protein</fullName>
    </submittedName>
</protein>
<organism evidence="2 3">
    <name type="scientific">Kwoniella newhampshirensis</name>
    <dbReference type="NCBI Taxonomy" id="1651941"/>
    <lineage>
        <taxon>Eukaryota</taxon>
        <taxon>Fungi</taxon>
        <taxon>Dikarya</taxon>
        <taxon>Basidiomycota</taxon>
        <taxon>Agaricomycotina</taxon>
        <taxon>Tremellomycetes</taxon>
        <taxon>Tremellales</taxon>
        <taxon>Cryptococcaceae</taxon>
        <taxon>Kwoniella</taxon>
    </lineage>
</organism>
<gene>
    <name evidence="2" type="ORF">IAR55_004540</name>
</gene>
<sequence length="189" mass="20409">MVVPITSRNYLYTAARTLILFYQHALATSDMQLAQVYKSEIGVFKMAFSTLSTRVAMGVKHLAMLTMMEESIERESSQSAFTGPFRCDQIITVTNTLPTSGVSKHETHPDGIIYTQLKDGQGGKNACQEVLDQKRGFVGSSSRSASLSGASNGGGSNGPSPNDPLSWLSWSTAARVTMLSPEELHKAAE</sequence>
<proteinExistence type="predicted"/>
<name>A0AAW0YY25_9TREE</name>
<keyword evidence="3" id="KW-1185">Reference proteome</keyword>
<evidence type="ECO:0000256" key="1">
    <source>
        <dbReference type="SAM" id="MobiDB-lite"/>
    </source>
</evidence>
<comment type="caution">
    <text evidence="2">The sequence shown here is derived from an EMBL/GenBank/DDBJ whole genome shotgun (WGS) entry which is preliminary data.</text>
</comment>
<dbReference type="GeneID" id="92181798"/>